<name>A0A6G1D7C7_9ORYZ</name>
<comment type="caution">
    <text evidence="2">The sequence shown here is derived from an EMBL/GenBank/DDBJ whole genome shotgun (WGS) entry which is preliminary data.</text>
</comment>
<evidence type="ECO:0000313" key="2">
    <source>
        <dbReference type="EMBL" id="KAF0908317.1"/>
    </source>
</evidence>
<evidence type="ECO:0000256" key="1">
    <source>
        <dbReference type="SAM" id="MobiDB-lite"/>
    </source>
</evidence>
<dbReference type="Proteomes" id="UP000479710">
    <property type="component" value="Unassembled WGS sequence"/>
</dbReference>
<evidence type="ECO:0000313" key="3">
    <source>
        <dbReference type="Proteomes" id="UP000479710"/>
    </source>
</evidence>
<gene>
    <name evidence="2" type="ORF">E2562_024731</name>
</gene>
<protein>
    <submittedName>
        <fullName evidence="2">Uncharacterized protein</fullName>
    </submittedName>
</protein>
<feature type="compositionally biased region" description="Basic and acidic residues" evidence="1">
    <location>
        <begin position="102"/>
        <end position="111"/>
    </location>
</feature>
<organism evidence="2 3">
    <name type="scientific">Oryza meyeriana var. granulata</name>
    <dbReference type="NCBI Taxonomy" id="110450"/>
    <lineage>
        <taxon>Eukaryota</taxon>
        <taxon>Viridiplantae</taxon>
        <taxon>Streptophyta</taxon>
        <taxon>Embryophyta</taxon>
        <taxon>Tracheophyta</taxon>
        <taxon>Spermatophyta</taxon>
        <taxon>Magnoliopsida</taxon>
        <taxon>Liliopsida</taxon>
        <taxon>Poales</taxon>
        <taxon>Poaceae</taxon>
        <taxon>BOP clade</taxon>
        <taxon>Oryzoideae</taxon>
        <taxon>Oryzeae</taxon>
        <taxon>Oryzinae</taxon>
        <taxon>Oryza</taxon>
        <taxon>Oryza meyeriana</taxon>
    </lineage>
</organism>
<dbReference type="EMBL" id="SPHZ02000007">
    <property type="protein sequence ID" value="KAF0908317.1"/>
    <property type="molecule type" value="Genomic_DNA"/>
</dbReference>
<reference evidence="2 3" key="1">
    <citation type="submission" date="2019-11" db="EMBL/GenBank/DDBJ databases">
        <title>Whole genome sequence of Oryza granulata.</title>
        <authorList>
            <person name="Li W."/>
        </authorList>
    </citation>
    <scope>NUCLEOTIDE SEQUENCE [LARGE SCALE GENOMIC DNA]</scope>
    <source>
        <strain evidence="3">cv. Menghai</strain>
        <tissue evidence="2">Leaf</tissue>
    </source>
</reference>
<feature type="compositionally biased region" description="Basic and acidic residues" evidence="1">
    <location>
        <begin position="12"/>
        <end position="25"/>
    </location>
</feature>
<proteinExistence type="predicted"/>
<feature type="region of interest" description="Disordered" evidence="1">
    <location>
        <begin position="1"/>
        <end position="25"/>
    </location>
</feature>
<dbReference type="AlphaFoldDB" id="A0A6G1D7C7"/>
<feature type="region of interest" description="Disordered" evidence="1">
    <location>
        <begin position="102"/>
        <end position="146"/>
    </location>
</feature>
<sequence length="146" mass="15941">MAIGTARAGPHSRGEGERRMVSEIDGAQRRRVIPVSDVDRRHAAAPALGVELGESFGRFGSRRGRSIVAYDESLKARRERATREEGVPMAARGIVDVCGGREELSGERETPETLQGGIHKGIQRRSSPIREWSNGGGAVVRERLEQ</sequence>
<keyword evidence="3" id="KW-1185">Reference proteome</keyword>
<accession>A0A6G1D7C7</accession>